<evidence type="ECO:0000256" key="2">
    <source>
        <dbReference type="SAM" id="MobiDB-lite"/>
    </source>
</evidence>
<dbReference type="Proteomes" id="UP000762676">
    <property type="component" value="Unassembled WGS sequence"/>
</dbReference>
<proteinExistence type="predicted"/>
<dbReference type="SUPFAM" id="SSF90257">
    <property type="entry name" value="Myosin rod fragments"/>
    <property type="match status" value="1"/>
</dbReference>
<name>A0AAV4GFR6_9GAST</name>
<sequence length="198" mass="22292">MIGTEQRRAAIGFFLPLKRSSSTLHTIVLYGPACSLALRIFTLSVLLLCCGDIETNPGPKVSQTRSRQTTLTNNGAVNVEEPTRPVTPKTSMSTDQPDLSSILSAIESLSSRFDARFDSIEKKMASFESTMEELRTRTESLKSQISETMEEIRKLKRESYEMKASLNDMENKLHDMEARARRNNLTFHGLGKDKEQEN</sequence>
<keyword evidence="1" id="KW-0175">Coiled coil</keyword>
<keyword evidence="4" id="KW-1185">Reference proteome</keyword>
<dbReference type="EMBL" id="BMAT01001392">
    <property type="protein sequence ID" value="GFR84578.1"/>
    <property type="molecule type" value="Genomic_DNA"/>
</dbReference>
<evidence type="ECO:0000313" key="3">
    <source>
        <dbReference type="EMBL" id="GFR84578.1"/>
    </source>
</evidence>
<protein>
    <submittedName>
        <fullName evidence="3">Uncharacterized protein</fullName>
    </submittedName>
</protein>
<evidence type="ECO:0000313" key="4">
    <source>
        <dbReference type="Proteomes" id="UP000762676"/>
    </source>
</evidence>
<feature type="compositionally biased region" description="Polar residues" evidence="2">
    <location>
        <begin position="61"/>
        <end position="76"/>
    </location>
</feature>
<organism evidence="3 4">
    <name type="scientific">Elysia marginata</name>
    <dbReference type="NCBI Taxonomy" id="1093978"/>
    <lineage>
        <taxon>Eukaryota</taxon>
        <taxon>Metazoa</taxon>
        <taxon>Spiralia</taxon>
        <taxon>Lophotrochozoa</taxon>
        <taxon>Mollusca</taxon>
        <taxon>Gastropoda</taxon>
        <taxon>Heterobranchia</taxon>
        <taxon>Euthyneura</taxon>
        <taxon>Panpulmonata</taxon>
        <taxon>Sacoglossa</taxon>
        <taxon>Placobranchoidea</taxon>
        <taxon>Plakobranchidae</taxon>
        <taxon>Elysia</taxon>
    </lineage>
</organism>
<accession>A0AAV4GFR6</accession>
<feature type="coiled-coil region" evidence="1">
    <location>
        <begin position="117"/>
        <end position="186"/>
    </location>
</feature>
<feature type="compositionally biased region" description="Polar residues" evidence="2">
    <location>
        <begin position="88"/>
        <end position="97"/>
    </location>
</feature>
<dbReference type="AlphaFoldDB" id="A0AAV4GFR6"/>
<dbReference type="Gene3D" id="1.20.5.340">
    <property type="match status" value="1"/>
</dbReference>
<reference evidence="3 4" key="1">
    <citation type="journal article" date="2021" name="Elife">
        <title>Chloroplast acquisition without the gene transfer in kleptoplastic sea slugs, Plakobranchus ocellatus.</title>
        <authorList>
            <person name="Maeda T."/>
            <person name="Takahashi S."/>
            <person name="Yoshida T."/>
            <person name="Shimamura S."/>
            <person name="Takaki Y."/>
            <person name="Nagai Y."/>
            <person name="Toyoda A."/>
            <person name="Suzuki Y."/>
            <person name="Arimoto A."/>
            <person name="Ishii H."/>
            <person name="Satoh N."/>
            <person name="Nishiyama T."/>
            <person name="Hasebe M."/>
            <person name="Maruyama T."/>
            <person name="Minagawa J."/>
            <person name="Obokata J."/>
            <person name="Shigenobu S."/>
        </authorList>
    </citation>
    <scope>NUCLEOTIDE SEQUENCE [LARGE SCALE GENOMIC DNA]</scope>
</reference>
<feature type="region of interest" description="Disordered" evidence="2">
    <location>
        <begin position="58"/>
        <end position="97"/>
    </location>
</feature>
<gene>
    <name evidence="3" type="ORF">ElyMa_000675000</name>
</gene>
<comment type="caution">
    <text evidence="3">The sequence shown here is derived from an EMBL/GenBank/DDBJ whole genome shotgun (WGS) entry which is preliminary data.</text>
</comment>
<evidence type="ECO:0000256" key="1">
    <source>
        <dbReference type="SAM" id="Coils"/>
    </source>
</evidence>